<name>A0ABW1KXS4_9PROT</name>
<comment type="caution">
    <text evidence="2">The sequence shown here is derived from an EMBL/GenBank/DDBJ whole genome shotgun (WGS) entry which is preliminary data.</text>
</comment>
<organism evidence="2 3">
    <name type="scientific">Hyphococcus aureus</name>
    <dbReference type="NCBI Taxonomy" id="2666033"/>
    <lineage>
        <taxon>Bacteria</taxon>
        <taxon>Pseudomonadati</taxon>
        <taxon>Pseudomonadota</taxon>
        <taxon>Alphaproteobacteria</taxon>
        <taxon>Parvularculales</taxon>
        <taxon>Parvularculaceae</taxon>
        <taxon>Hyphococcus</taxon>
    </lineage>
</organism>
<dbReference type="NCBIfam" id="TIGR01444">
    <property type="entry name" value="fkbM_fam"/>
    <property type="match status" value="1"/>
</dbReference>
<keyword evidence="3" id="KW-1185">Reference proteome</keyword>
<evidence type="ECO:0000313" key="3">
    <source>
        <dbReference type="Proteomes" id="UP001596116"/>
    </source>
</evidence>
<evidence type="ECO:0000259" key="1">
    <source>
        <dbReference type="Pfam" id="PF05050"/>
    </source>
</evidence>
<dbReference type="PANTHER" id="PTHR36973">
    <property type="entry name" value="SLL1456 PROTEIN-RELATED"/>
    <property type="match status" value="1"/>
</dbReference>
<keyword evidence="2" id="KW-0489">Methyltransferase</keyword>
<accession>A0ABW1KXS4</accession>
<dbReference type="RefSeq" id="WP_379879422.1">
    <property type="nucleotide sequence ID" value="NZ_JBHPON010000001.1"/>
</dbReference>
<gene>
    <name evidence="2" type="ORF">ACFMB1_06835</name>
</gene>
<dbReference type="InterPro" id="IPR006342">
    <property type="entry name" value="FkbM_mtfrase"/>
</dbReference>
<dbReference type="GO" id="GO:0008168">
    <property type="term" value="F:methyltransferase activity"/>
    <property type="evidence" value="ECO:0007669"/>
    <property type="project" value="UniProtKB-KW"/>
</dbReference>
<dbReference type="GO" id="GO:0032259">
    <property type="term" value="P:methylation"/>
    <property type="evidence" value="ECO:0007669"/>
    <property type="project" value="UniProtKB-KW"/>
</dbReference>
<dbReference type="Gene3D" id="3.40.50.150">
    <property type="entry name" value="Vaccinia Virus protein VP39"/>
    <property type="match status" value="1"/>
</dbReference>
<dbReference type="Proteomes" id="UP001596116">
    <property type="component" value="Unassembled WGS sequence"/>
</dbReference>
<dbReference type="Pfam" id="PF05050">
    <property type="entry name" value="Methyltransf_21"/>
    <property type="match status" value="1"/>
</dbReference>
<dbReference type="InterPro" id="IPR029063">
    <property type="entry name" value="SAM-dependent_MTases_sf"/>
</dbReference>
<feature type="domain" description="Methyltransferase FkbM" evidence="1">
    <location>
        <begin position="25"/>
        <end position="196"/>
    </location>
</feature>
<evidence type="ECO:0000313" key="2">
    <source>
        <dbReference type="EMBL" id="MFC6035253.1"/>
    </source>
</evidence>
<dbReference type="EMBL" id="JBHPON010000001">
    <property type="protein sequence ID" value="MFC6035253.1"/>
    <property type="molecule type" value="Genomic_DNA"/>
</dbReference>
<dbReference type="SUPFAM" id="SSF53335">
    <property type="entry name" value="S-adenosyl-L-methionine-dependent methyltransferases"/>
    <property type="match status" value="1"/>
</dbReference>
<keyword evidence="2" id="KW-0808">Transferase</keyword>
<sequence length="239" mass="26326">MSLLKTASELLGSRRDAPENITIIDGGAHHGKFTQQALEVFPDAKVLAFEPDPDSWKIGSENLCHARNVEIINAALGAKNGRSEFFRGKFSGTNSLLKRPAAKGRPYYPAAATLSGGTQVDVVTIDGECRQRGLSNIDILKLDLQGGELDALHGAQDFLGGVAIDLIITEVVFIQKYLDQPLLWKLWEFLVRYDYSLHSLDDVKIGLYHKEKVGPRHSQWNQANAIFLSSKIRKAIDGG</sequence>
<protein>
    <submittedName>
        <fullName evidence="2">FkbM family methyltransferase</fullName>
    </submittedName>
</protein>
<dbReference type="PANTHER" id="PTHR36973:SF4">
    <property type="entry name" value="NODULATION PROTEIN"/>
    <property type="match status" value="1"/>
</dbReference>
<dbReference type="InterPro" id="IPR053188">
    <property type="entry name" value="FkbM_Methyltransferase"/>
</dbReference>
<reference evidence="2 3" key="1">
    <citation type="submission" date="2024-09" db="EMBL/GenBank/DDBJ databases">
        <authorList>
            <person name="Zhang Z.-H."/>
        </authorList>
    </citation>
    <scope>NUCLEOTIDE SEQUENCE [LARGE SCALE GENOMIC DNA]</scope>
    <source>
        <strain evidence="2 3">HHTR114</strain>
    </source>
</reference>
<proteinExistence type="predicted"/>